<proteinExistence type="predicted"/>
<evidence type="ECO:0008006" key="5">
    <source>
        <dbReference type="Google" id="ProtNLM"/>
    </source>
</evidence>
<organism evidence="3 4">
    <name type="scientific">Streptomyces halobius</name>
    <dbReference type="NCBI Taxonomy" id="2879846"/>
    <lineage>
        <taxon>Bacteria</taxon>
        <taxon>Bacillati</taxon>
        <taxon>Actinomycetota</taxon>
        <taxon>Actinomycetes</taxon>
        <taxon>Kitasatosporales</taxon>
        <taxon>Streptomycetaceae</taxon>
        <taxon>Streptomyces</taxon>
    </lineage>
</organism>
<evidence type="ECO:0000313" key="4">
    <source>
        <dbReference type="Proteomes" id="UP000830115"/>
    </source>
</evidence>
<keyword evidence="4" id="KW-1185">Reference proteome</keyword>
<reference evidence="3" key="1">
    <citation type="submission" date="2021-10" db="EMBL/GenBank/DDBJ databases">
        <title>Streptomyces nigrumlapis sp.nov.,an antimicrobial producing actinobacterium isolated from Black Gobi rocks.</title>
        <authorList>
            <person name="Wen Y."/>
            <person name="Zhang W."/>
            <person name="Liu X.G."/>
        </authorList>
    </citation>
    <scope>NUCLEOTIDE SEQUENCE</scope>
    <source>
        <strain evidence="3">ST13-2-2</strain>
    </source>
</reference>
<sequence>MDAFYLLAVLACPVGMGLMMWFMMKGNRQQGAAPPPQNKTTGYAGFGQDSRQRELDALREEVAGLRAKVDGRPEAPAQERTP</sequence>
<protein>
    <recommendedName>
        <fullName evidence="5">DUF2933 family protein</fullName>
    </recommendedName>
</protein>
<keyword evidence="2" id="KW-0472">Membrane</keyword>
<gene>
    <name evidence="3" type="ORF">K9S39_03600</name>
</gene>
<dbReference type="RefSeq" id="WP_248861880.1">
    <property type="nucleotide sequence ID" value="NZ_CP086322.1"/>
</dbReference>
<dbReference type="Proteomes" id="UP000830115">
    <property type="component" value="Chromosome"/>
</dbReference>
<accession>A0ABY4M068</accession>
<evidence type="ECO:0000256" key="1">
    <source>
        <dbReference type="SAM" id="MobiDB-lite"/>
    </source>
</evidence>
<feature type="transmembrane region" description="Helical" evidence="2">
    <location>
        <begin position="6"/>
        <end position="24"/>
    </location>
</feature>
<feature type="region of interest" description="Disordered" evidence="1">
    <location>
        <begin position="28"/>
        <end position="54"/>
    </location>
</feature>
<dbReference type="EMBL" id="CP086322">
    <property type="protein sequence ID" value="UQA91088.1"/>
    <property type="molecule type" value="Genomic_DNA"/>
</dbReference>
<name>A0ABY4M068_9ACTN</name>
<evidence type="ECO:0000256" key="2">
    <source>
        <dbReference type="SAM" id="Phobius"/>
    </source>
</evidence>
<evidence type="ECO:0000313" key="3">
    <source>
        <dbReference type="EMBL" id="UQA91088.1"/>
    </source>
</evidence>
<keyword evidence="2" id="KW-0812">Transmembrane</keyword>
<keyword evidence="2" id="KW-1133">Transmembrane helix</keyword>